<dbReference type="PANTHER" id="PTHR43173">
    <property type="entry name" value="ABC1 FAMILY PROTEIN"/>
    <property type="match status" value="1"/>
</dbReference>
<name>X6PG37_RETFI</name>
<organism evidence="2 3">
    <name type="scientific">Reticulomyxa filosa</name>
    <dbReference type="NCBI Taxonomy" id="46433"/>
    <lineage>
        <taxon>Eukaryota</taxon>
        <taxon>Sar</taxon>
        <taxon>Rhizaria</taxon>
        <taxon>Retaria</taxon>
        <taxon>Foraminifera</taxon>
        <taxon>Monothalamids</taxon>
        <taxon>Reticulomyxidae</taxon>
        <taxon>Reticulomyxa</taxon>
    </lineage>
</organism>
<accession>X6PG37</accession>
<reference evidence="2 3" key="1">
    <citation type="journal article" date="2013" name="Curr. Biol.">
        <title>The Genome of the Foraminiferan Reticulomyxa filosa.</title>
        <authorList>
            <person name="Glockner G."/>
            <person name="Hulsmann N."/>
            <person name="Schleicher M."/>
            <person name="Noegel A.A."/>
            <person name="Eichinger L."/>
            <person name="Gallinger C."/>
            <person name="Pawlowski J."/>
            <person name="Sierra R."/>
            <person name="Euteneuer U."/>
            <person name="Pillet L."/>
            <person name="Moustafa A."/>
            <person name="Platzer M."/>
            <person name="Groth M."/>
            <person name="Szafranski K."/>
            <person name="Schliwa M."/>
        </authorList>
    </citation>
    <scope>NUCLEOTIDE SEQUENCE [LARGE SCALE GENOMIC DNA]</scope>
</reference>
<proteinExistence type="predicted"/>
<feature type="domain" description="ABC1 atypical kinase-like" evidence="1">
    <location>
        <begin position="113"/>
        <end position="157"/>
    </location>
</feature>
<dbReference type="OrthoDB" id="427480at2759"/>
<protein>
    <submittedName>
        <fullName evidence="2">Atypical/ABC1/ABC1-B protein kinase</fullName>
    </submittedName>
</protein>
<sequence>MRFPLLRSAARFCRRFVVYGGLAGFGALYIDDKLHYDRNKRTFRAVWTCLRILYEFKINWDEQALNSELHKRVAEMILETCQKNGGLYIKFGQGVASMNHILPREYNQVFQVLHDKAPSVEFREVYQIIMEDLKVDPHLIFKEFSVKPVASASIAQVRVFFVFFFPSHPKNFRNIRSLKKILATNAQQKQKVHKAVLHNGDEVAVKIQKPYIAKQVPWDLACYKFLLHVFEYFF</sequence>
<dbReference type="InterPro" id="IPR051130">
    <property type="entry name" value="Mito_struct-func_regulator"/>
</dbReference>
<keyword evidence="3" id="KW-1185">Reference proteome</keyword>
<keyword evidence="2" id="KW-0808">Transferase</keyword>
<dbReference type="GO" id="GO:0016301">
    <property type="term" value="F:kinase activity"/>
    <property type="evidence" value="ECO:0007669"/>
    <property type="project" value="UniProtKB-KW"/>
</dbReference>
<dbReference type="Proteomes" id="UP000023152">
    <property type="component" value="Unassembled WGS sequence"/>
</dbReference>
<dbReference type="Pfam" id="PF03109">
    <property type="entry name" value="ABC1"/>
    <property type="match status" value="2"/>
</dbReference>
<dbReference type="InterPro" id="IPR004147">
    <property type="entry name" value="ABC1_dom"/>
</dbReference>
<dbReference type="EMBL" id="ASPP01000076">
    <property type="protein sequence ID" value="ETO36989.1"/>
    <property type="molecule type" value="Genomic_DNA"/>
</dbReference>
<gene>
    <name evidence="2" type="ORF">RFI_00076</name>
</gene>
<evidence type="ECO:0000313" key="3">
    <source>
        <dbReference type="Proteomes" id="UP000023152"/>
    </source>
</evidence>
<dbReference type="PANTHER" id="PTHR43173:SF37">
    <property type="entry name" value="ABC1 FAMILY PROTEIN C10F6.14C"/>
    <property type="match status" value="1"/>
</dbReference>
<comment type="caution">
    <text evidence="2">The sequence shown here is derived from an EMBL/GenBank/DDBJ whole genome shotgun (WGS) entry which is preliminary data.</text>
</comment>
<keyword evidence="2" id="KW-0418">Kinase</keyword>
<evidence type="ECO:0000313" key="2">
    <source>
        <dbReference type="EMBL" id="ETO36989.1"/>
    </source>
</evidence>
<evidence type="ECO:0000259" key="1">
    <source>
        <dbReference type="Pfam" id="PF03109"/>
    </source>
</evidence>
<feature type="domain" description="ABC1 atypical kinase-like" evidence="1">
    <location>
        <begin position="191"/>
        <end position="234"/>
    </location>
</feature>
<dbReference type="AlphaFoldDB" id="X6PG37"/>